<dbReference type="EMBL" id="BSXS01012570">
    <property type="protein sequence ID" value="GMF02616.1"/>
    <property type="molecule type" value="Genomic_DNA"/>
</dbReference>
<comment type="caution">
    <text evidence="1">The sequence shown here is derived from an EMBL/GenBank/DDBJ whole genome shotgun (WGS) entry which is preliminary data.</text>
</comment>
<dbReference type="Proteomes" id="UP001165064">
    <property type="component" value="Unassembled WGS sequence"/>
</dbReference>
<organism evidence="1 2">
    <name type="scientific">Ambrosiozyma monospora</name>
    <name type="common">Yeast</name>
    <name type="synonym">Endomycopsis monosporus</name>
    <dbReference type="NCBI Taxonomy" id="43982"/>
    <lineage>
        <taxon>Eukaryota</taxon>
        <taxon>Fungi</taxon>
        <taxon>Dikarya</taxon>
        <taxon>Ascomycota</taxon>
        <taxon>Saccharomycotina</taxon>
        <taxon>Pichiomycetes</taxon>
        <taxon>Pichiales</taxon>
        <taxon>Pichiaceae</taxon>
        <taxon>Ambrosiozyma</taxon>
    </lineage>
</organism>
<accession>A0ACB5U5Q8</accession>
<proteinExistence type="predicted"/>
<evidence type="ECO:0000313" key="1">
    <source>
        <dbReference type="EMBL" id="GMF02616.1"/>
    </source>
</evidence>
<sequence length="276" mass="29720">MGDTAGMFQFSDGAGAEKIITVGSSGSDGVPGWPFTLDDGEQFGVYGFTPANFYENNTLVYVKVDSECSFGDIFAAEYEDTAVFEIPESCSEAELLENLMKTNYTQFLAVATDNKYHLFDLANEDMSMIDGGQISLAEGINIIEKLKNGEDVIVHPADTLDGVAVTIDFQNNPNAVSLNSSKGPTLDLYLKPNILAQGSYYFANFSVFASGTSIAAANVASAIALRAASTENWSENLVERVTTSGSLVNFYNITEATDYISNPALQGGVHYIFNKQ</sequence>
<evidence type="ECO:0000313" key="2">
    <source>
        <dbReference type="Proteomes" id="UP001165064"/>
    </source>
</evidence>
<reference evidence="1" key="1">
    <citation type="submission" date="2023-04" db="EMBL/GenBank/DDBJ databases">
        <title>Ambrosiozyma monospora NBRC 10751.</title>
        <authorList>
            <person name="Ichikawa N."/>
            <person name="Sato H."/>
            <person name="Tonouchi N."/>
        </authorList>
    </citation>
    <scope>NUCLEOTIDE SEQUENCE</scope>
    <source>
        <strain evidence="1">NBRC 10751</strain>
    </source>
</reference>
<keyword evidence="2" id="KW-1185">Reference proteome</keyword>
<gene>
    <name evidence="1" type="ORF">Amon02_001151500</name>
</gene>
<protein>
    <submittedName>
        <fullName evidence="1">Unnamed protein product</fullName>
    </submittedName>
</protein>
<name>A0ACB5U5Q8_AMBMO</name>